<dbReference type="InterPro" id="IPR035447">
    <property type="entry name" value="DNA_topo_I_N_sf"/>
</dbReference>
<dbReference type="InterPro" id="IPR001631">
    <property type="entry name" value="TopoI"/>
</dbReference>
<evidence type="ECO:0000256" key="5">
    <source>
        <dbReference type="ARBA" id="ARBA00023125"/>
    </source>
</evidence>
<evidence type="ECO:0000313" key="10">
    <source>
        <dbReference type="EMBL" id="AKF07409.1"/>
    </source>
</evidence>
<dbReference type="GO" id="GO:0003677">
    <property type="term" value="F:DNA binding"/>
    <property type="evidence" value="ECO:0007669"/>
    <property type="project" value="UniProtKB-KW"/>
</dbReference>
<dbReference type="PANTHER" id="PTHR10290">
    <property type="entry name" value="DNA TOPOISOMERASE I"/>
    <property type="match status" value="1"/>
</dbReference>
<dbReference type="Proteomes" id="UP000034883">
    <property type="component" value="Chromosome"/>
</dbReference>
<sequence>MLRSLLRSGHLTLSFVRFVRARAATATGTLRGRHRADSVPRAGRRASRCALARHDAPRSRWHVRCDAPYVMGAHPSEAAQLLADAVESARSAGLHYVSDEQPGIRRLPTRSPRRFRYVDPAGKDVKDEATLARIDALRIPPAWTDVWICRDPRGHIQATGRDARKRKQYRYHERWRDVRDATKFEKILDFARALPTIRARVTADLAQRELSRARVLATAVRLLDTTAIRVGNEEYTRENHSYGLTTLTRRHVKLQGDEIAFHFRGKSGKERFVSVRDPRVARVVRKCAELPGQVLLKYRAEDGSLHAIHSHDVNEYLREAAGDAFTAKDFRTWSATVLAGLALRRICSGEAPPRSVEKQVVAAIKAVAEVLGNTPAVCRKCYVHPLVVEAHKDGALLVAMERSLARVKEPVAHGLRPEEAAVLAFLQRRLHVDGTVRARSKKVAPALAAARVTASRTTRPRAPRATDREARRLARGARPRSTRAHSVDR</sequence>
<dbReference type="Pfam" id="PF01028">
    <property type="entry name" value="Topoisom_I"/>
    <property type="match status" value="1"/>
</dbReference>
<feature type="region of interest" description="Disordered" evidence="7">
    <location>
        <begin position="449"/>
        <end position="489"/>
    </location>
</feature>
<dbReference type="InterPro" id="IPR011010">
    <property type="entry name" value="DNA_brk_join_enz"/>
</dbReference>
<dbReference type="InterPro" id="IPR014711">
    <property type="entry name" value="TopoI_cat_a-hlx-sub_euk"/>
</dbReference>
<protein>
    <recommendedName>
        <fullName evidence="3">DNA topoisomerase</fullName>
        <ecNumber evidence="3">5.6.2.1</ecNumber>
    </recommendedName>
</protein>
<dbReference type="SUPFAM" id="SSF56349">
    <property type="entry name" value="DNA breaking-rejoining enzymes"/>
    <property type="match status" value="1"/>
</dbReference>
<dbReference type="GO" id="GO:0003917">
    <property type="term" value="F:DNA topoisomerase type I (single strand cut, ATP-independent) activity"/>
    <property type="evidence" value="ECO:0007669"/>
    <property type="project" value="UniProtKB-EC"/>
</dbReference>
<evidence type="ECO:0000256" key="2">
    <source>
        <dbReference type="ARBA" id="ARBA00006645"/>
    </source>
</evidence>
<dbReference type="AlphaFoldDB" id="A0A0F6SFR6"/>
<evidence type="ECO:0000256" key="7">
    <source>
        <dbReference type="SAM" id="MobiDB-lite"/>
    </source>
</evidence>
<name>A0A0F6SFR6_9BACT</name>
<evidence type="ECO:0000313" key="11">
    <source>
        <dbReference type="Proteomes" id="UP000034883"/>
    </source>
</evidence>
<dbReference type="SUPFAM" id="SSF55869">
    <property type="entry name" value="DNA topoisomerase I domain"/>
    <property type="match status" value="1"/>
</dbReference>
<dbReference type="InterPro" id="IPR049331">
    <property type="entry name" value="Top1B_N_bact"/>
</dbReference>
<reference evidence="10 11" key="1">
    <citation type="submission" date="2015-03" db="EMBL/GenBank/DDBJ databases">
        <title>Genome assembly of Sandaracinus amylolyticus DSM 53668.</title>
        <authorList>
            <person name="Sharma G."/>
            <person name="Subramanian S."/>
        </authorList>
    </citation>
    <scope>NUCLEOTIDE SEQUENCE [LARGE SCALE GENOMIC DNA]</scope>
    <source>
        <strain evidence="10 11">DSM 53668</strain>
    </source>
</reference>
<keyword evidence="4" id="KW-0799">Topoisomerase</keyword>
<feature type="domain" description="DNA topoisomerase I catalytic core eukaryotic-type" evidence="8">
    <location>
        <begin position="174"/>
        <end position="390"/>
    </location>
</feature>
<evidence type="ECO:0000256" key="6">
    <source>
        <dbReference type="ARBA" id="ARBA00023235"/>
    </source>
</evidence>
<dbReference type="KEGG" id="samy:DB32_004558"/>
<comment type="catalytic activity">
    <reaction evidence="1">
        <text>ATP-independent breakage of single-stranded DNA, followed by passage and rejoining.</text>
        <dbReference type="EC" id="5.6.2.1"/>
    </reaction>
</comment>
<dbReference type="PROSITE" id="PS52038">
    <property type="entry name" value="TOPO_IB_2"/>
    <property type="match status" value="1"/>
</dbReference>
<accession>A0A0F6SFR6</accession>
<dbReference type="Pfam" id="PF21338">
    <property type="entry name" value="Top1B_N_bact"/>
    <property type="match status" value="1"/>
</dbReference>
<gene>
    <name evidence="10" type="ORF">DB32_004558</name>
</gene>
<dbReference type="PRINTS" id="PR00416">
    <property type="entry name" value="EUTPISMRASEI"/>
</dbReference>
<keyword evidence="11" id="KW-1185">Reference proteome</keyword>
<dbReference type="PANTHER" id="PTHR10290:SF3">
    <property type="entry name" value="DNA TOPOISOMERASE 1"/>
    <property type="match status" value="1"/>
</dbReference>
<dbReference type="Gene3D" id="3.30.66.10">
    <property type="entry name" value="DNA topoisomerase I domain"/>
    <property type="match status" value="1"/>
</dbReference>
<dbReference type="EC" id="5.6.2.1" evidence="3"/>
<dbReference type="InterPro" id="IPR013500">
    <property type="entry name" value="TopoI_cat_euk"/>
</dbReference>
<dbReference type="InterPro" id="IPR051062">
    <property type="entry name" value="Topoisomerase_IB"/>
</dbReference>
<evidence type="ECO:0000259" key="9">
    <source>
        <dbReference type="Pfam" id="PF21338"/>
    </source>
</evidence>
<dbReference type="Gene3D" id="1.10.132.120">
    <property type="match status" value="1"/>
</dbReference>
<feature type="domain" description="DNA topoisomerase IB N-terminal" evidence="9">
    <location>
        <begin position="114"/>
        <end position="162"/>
    </location>
</feature>
<dbReference type="GO" id="GO:0006265">
    <property type="term" value="P:DNA topological change"/>
    <property type="evidence" value="ECO:0007669"/>
    <property type="project" value="InterPro"/>
</dbReference>
<dbReference type="EMBL" id="CP011125">
    <property type="protein sequence ID" value="AKF07409.1"/>
    <property type="molecule type" value="Genomic_DNA"/>
</dbReference>
<evidence type="ECO:0000259" key="8">
    <source>
        <dbReference type="Pfam" id="PF01028"/>
    </source>
</evidence>
<evidence type="ECO:0000256" key="4">
    <source>
        <dbReference type="ARBA" id="ARBA00023029"/>
    </source>
</evidence>
<keyword evidence="5" id="KW-0238">DNA-binding</keyword>
<keyword evidence="6 10" id="KW-0413">Isomerase</keyword>
<proteinExistence type="inferred from homology"/>
<dbReference type="STRING" id="927083.DB32_004558"/>
<dbReference type="Gene3D" id="3.90.15.10">
    <property type="entry name" value="Topoisomerase I, Chain A, domain 3"/>
    <property type="match status" value="1"/>
</dbReference>
<evidence type="ECO:0000256" key="1">
    <source>
        <dbReference type="ARBA" id="ARBA00000213"/>
    </source>
</evidence>
<feature type="compositionally biased region" description="Basic residues" evidence="7">
    <location>
        <begin position="473"/>
        <end position="483"/>
    </location>
</feature>
<evidence type="ECO:0000256" key="3">
    <source>
        <dbReference type="ARBA" id="ARBA00012891"/>
    </source>
</evidence>
<organism evidence="10 11">
    <name type="scientific">Sandaracinus amylolyticus</name>
    <dbReference type="NCBI Taxonomy" id="927083"/>
    <lineage>
        <taxon>Bacteria</taxon>
        <taxon>Pseudomonadati</taxon>
        <taxon>Myxococcota</taxon>
        <taxon>Polyangia</taxon>
        <taxon>Polyangiales</taxon>
        <taxon>Sandaracinaceae</taxon>
        <taxon>Sandaracinus</taxon>
    </lineage>
</organism>
<comment type="similarity">
    <text evidence="2">Belongs to the type IB topoisomerase family.</text>
</comment>